<evidence type="ECO:0000256" key="1">
    <source>
        <dbReference type="SAM" id="SignalP"/>
    </source>
</evidence>
<dbReference type="WBParaSite" id="PgR001X_g041_t01">
    <property type="protein sequence ID" value="PgR001X_g041_t01"/>
    <property type="gene ID" value="PgR001X_g041"/>
</dbReference>
<evidence type="ECO:0000313" key="3">
    <source>
        <dbReference type="WBParaSite" id="PgR001X_g041_t01"/>
    </source>
</evidence>
<dbReference type="Proteomes" id="UP000887569">
    <property type="component" value="Unplaced"/>
</dbReference>
<feature type="chain" id="PRO_5037915495" evidence="1">
    <location>
        <begin position="26"/>
        <end position="80"/>
    </location>
</feature>
<organism evidence="2 3">
    <name type="scientific">Parascaris univalens</name>
    <name type="common">Nematode worm</name>
    <dbReference type="NCBI Taxonomy" id="6257"/>
    <lineage>
        <taxon>Eukaryota</taxon>
        <taxon>Metazoa</taxon>
        <taxon>Ecdysozoa</taxon>
        <taxon>Nematoda</taxon>
        <taxon>Chromadorea</taxon>
        <taxon>Rhabditida</taxon>
        <taxon>Spirurina</taxon>
        <taxon>Ascaridomorpha</taxon>
        <taxon>Ascaridoidea</taxon>
        <taxon>Ascarididae</taxon>
        <taxon>Parascaris</taxon>
    </lineage>
</organism>
<dbReference type="AlphaFoldDB" id="A0A915A4K2"/>
<accession>A0A915A4K2</accession>
<protein>
    <submittedName>
        <fullName evidence="3">Uncharacterized protein</fullName>
    </submittedName>
</protein>
<sequence length="80" mass="9472">NVKMQKMSIFFICFLLSLLSSITHSRTYYDEDMVSNIIARGYRPYAASNRFPVEPRRAIRSDYQPTPCRWKLCASLFSRR</sequence>
<name>A0A915A4K2_PARUN</name>
<proteinExistence type="predicted"/>
<keyword evidence="1" id="KW-0732">Signal</keyword>
<evidence type="ECO:0000313" key="2">
    <source>
        <dbReference type="Proteomes" id="UP000887569"/>
    </source>
</evidence>
<reference evidence="3" key="1">
    <citation type="submission" date="2022-11" db="UniProtKB">
        <authorList>
            <consortium name="WormBaseParasite"/>
        </authorList>
    </citation>
    <scope>IDENTIFICATION</scope>
</reference>
<feature type="signal peptide" evidence="1">
    <location>
        <begin position="1"/>
        <end position="25"/>
    </location>
</feature>
<keyword evidence="2" id="KW-1185">Reference proteome</keyword>